<dbReference type="AlphaFoldDB" id="A0A1U8AKG0"/>
<organism evidence="5 6">
    <name type="scientific">Nelumbo nucifera</name>
    <name type="common">Sacred lotus</name>
    <dbReference type="NCBI Taxonomy" id="4432"/>
    <lineage>
        <taxon>Eukaryota</taxon>
        <taxon>Viridiplantae</taxon>
        <taxon>Streptophyta</taxon>
        <taxon>Embryophyta</taxon>
        <taxon>Tracheophyta</taxon>
        <taxon>Spermatophyta</taxon>
        <taxon>Magnoliopsida</taxon>
        <taxon>Proteales</taxon>
        <taxon>Nelumbonaceae</taxon>
        <taxon>Nelumbo</taxon>
    </lineage>
</organism>
<feature type="compositionally biased region" description="Basic and acidic residues" evidence="2">
    <location>
        <begin position="883"/>
        <end position="895"/>
    </location>
</feature>
<dbReference type="OrthoDB" id="25778at2759"/>
<dbReference type="SUPFAM" id="SSF50978">
    <property type="entry name" value="WD40 repeat-like"/>
    <property type="match status" value="1"/>
</dbReference>
<gene>
    <name evidence="6 7" type="primary">LOC104604914</name>
</gene>
<dbReference type="InterPro" id="IPR022175">
    <property type="entry name" value="BCAS3_dom"/>
</dbReference>
<dbReference type="OMA" id="MLLTRMI"/>
<dbReference type="SMART" id="SM00320">
    <property type="entry name" value="WD40"/>
    <property type="match status" value="3"/>
</dbReference>
<dbReference type="KEGG" id="nnu:104604914"/>
<feature type="domain" description="BCAS3 WD40" evidence="4">
    <location>
        <begin position="185"/>
        <end position="487"/>
    </location>
</feature>
<dbReference type="GeneID" id="104604914"/>
<evidence type="ECO:0000313" key="7">
    <source>
        <dbReference type="RefSeq" id="XP_019054572.1"/>
    </source>
</evidence>
<dbReference type="InterPro" id="IPR048382">
    <property type="entry name" value="BCAS3_WD40"/>
</dbReference>
<evidence type="ECO:0000313" key="5">
    <source>
        <dbReference type="Proteomes" id="UP000189703"/>
    </source>
</evidence>
<evidence type="ECO:0000256" key="1">
    <source>
        <dbReference type="ARBA" id="ARBA00004329"/>
    </source>
</evidence>
<protein>
    <submittedName>
        <fullName evidence="6 7">Autophagy-related protein 18f-like</fullName>
    </submittedName>
</protein>
<dbReference type="Gene3D" id="2.130.10.10">
    <property type="entry name" value="YVTN repeat-like/Quinoprotein amine dehydrogenase"/>
    <property type="match status" value="1"/>
</dbReference>
<reference evidence="6 7" key="1">
    <citation type="submission" date="2025-04" db="UniProtKB">
        <authorList>
            <consortium name="RefSeq"/>
        </authorList>
    </citation>
    <scope>IDENTIFICATION</scope>
</reference>
<dbReference type="InterPro" id="IPR015943">
    <property type="entry name" value="WD40/YVTN_repeat-like_dom_sf"/>
</dbReference>
<dbReference type="InterPro" id="IPR001680">
    <property type="entry name" value="WD40_rpt"/>
</dbReference>
<dbReference type="Pfam" id="PF21034">
    <property type="entry name" value="BCAS3_WD40"/>
    <property type="match status" value="1"/>
</dbReference>
<accession>A0A1U8AKG0</accession>
<dbReference type="InterPro" id="IPR045142">
    <property type="entry name" value="BCAS3-like"/>
</dbReference>
<evidence type="ECO:0000259" key="4">
    <source>
        <dbReference type="Pfam" id="PF21034"/>
    </source>
</evidence>
<dbReference type="RefSeq" id="XP_010267793.1">
    <property type="nucleotide sequence ID" value="XM_010269491.1"/>
</dbReference>
<dbReference type="GO" id="GO:0000407">
    <property type="term" value="C:phagophore assembly site"/>
    <property type="evidence" value="ECO:0007669"/>
    <property type="project" value="UniProtKB-SubCell"/>
</dbReference>
<dbReference type="PANTHER" id="PTHR13268">
    <property type="entry name" value="BREAST CARCINOMA AMPLIFIED SEQUENCE 3"/>
    <property type="match status" value="1"/>
</dbReference>
<dbReference type="GO" id="GO:0005737">
    <property type="term" value="C:cytoplasm"/>
    <property type="evidence" value="ECO:0000318"/>
    <property type="project" value="GO_Central"/>
</dbReference>
<dbReference type="InterPro" id="IPR036322">
    <property type="entry name" value="WD40_repeat_dom_sf"/>
</dbReference>
<evidence type="ECO:0000259" key="3">
    <source>
        <dbReference type="Pfam" id="PF12490"/>
    </source>
</evidence>
<dbReference type="eggNOG" id="KOG2109">
    <property type="taxonomic scope" value="Eukaryota"/>
</dbReference>
<evidence type="ECO:0000256" key="2">
    <source>
        <dbReference type="SAM" id="MobiDB-lite"/>
    </source>
</evidence>
<feature type="region of interest" description="Disordered" evidence="2">
    <location>
        <begin position="882"/>
        <end position="901"/>
    </location>
</feature>
<proteinExistence type="predicted"/>
<name>A0A1U8AKG0_NELNU</name>
<evidence type="ECO:0000313" key="6">
    <source>
        <dbReference type="RefSeq" id="XP_010267793.1"/>
    </source>
</evidence>
<dbReference type="Pfam" id="PF12490">
    <property type="entry name" value="BCAS3"/>
    <property type="match status" value="1"/>
</dbReference>
<dbReference type="Proteomes" id="UP000189703">
    <property type="component" value="Unplaced"/>
</dbReference>
<feature type="domain" description="BCAS3" evidence="3">
    <location>
        <begin position="622"/>
        <end position="765"/>
    </location>
</feature>
<dbReference type="GO" id="GO:0006914">
    <property type="term" value="P:autophagy"/>
    <property type="evidence" value="ECO:0007669"/>
    <property type="project" value="InterPro"/>
</dbReference>
<dbReference type="PANTHER" id="PTHR13268:SF7">
    <property type="entry name" value="AUTOPHAGY-RELATED PROTEIN 18F"/>
    <property type="match status" value="1"/>
</dbReference>
<dbReference type="RefSeq" id="XP_019054572.1">
    <property type="nucleotide sequence ID" value="XM_019199027.1"/>
</dbReference>
<comment type="subcellular location">
    <subcellularLocation>
        <location evidence="1">Preautophagosomal structure</location>
    </subcellularLocation>
</comment>
<dbReference type="GO" id="GO:0042594">
    <property type="term" value="P:response to starvation"/>
    <property type="evidence" value="ECO:0000318"/>
    <property type="project" value="GO_Central"/>
</dbReference>
<keyword evidence="5" id="KW-1185">Reference proteome</keyword>
<sequence>MRNDGQNPKGAVTRSGRSNGFIPNSFRAISSYLRIVSSGASTVASTVRSAGASVASSIVDREDVGCRNQVHWAGFDKLESEEGIIRRVLLLGYRSGFQVWDVEEADNVYELISRYDGPVSFLQMQPKPIESKKSEDKFADVRPLLIVVGDGFLSGGINVQDGVFTQCNGNDTTCHETGNGNFVPTVVRFYSLRSQSYVHILKFRSAVFSVRCSPRVVAISQAAQIHCFEAATLEREYTILTYPVFSGCPGFGNAGYGPLAVGPRWLAYSGSPVVISNTGRVSPQHLTPSASFSGSSSNGNVVVHYAKESSKQLAAGIATLGDMGYKKLSRYCSELLPDCNNSLKSGSPGWKTNGTVNGHLSDVDNAGMVIVRDIVGKSVLTQFRAHRSPISALCFDPSGTLLVTASVQGHNINVFRIMPMLPRSSSGSDSHGSYVHLYRLQRGLTNAVIQDISFSADSQWIMISSLRGTSHLFAISPCGGSVNLQSAASGFTNSVLGVMTKQDAHWPHGSGPEKLNQQNFSAFGPPVTLSVVSRIRNGGNGWRGTVSGAAAVATGRVSSLSGAIASTFHNCKENGSCLDSNSLSTKYHLLVFSPSGCLMQYVLRTSNGPVSESVSSRLNTAYESLPDSDAKLVVEAVQKWDICQRQHQREREDNLDIYGEHGNGDNHKIFPEGKRGNGIYPANGLLVTKTKSSAEERHHLYISEAELQMHQARIPMWAKPEIYFQVMMMDYKNIKESVLGGEIEIEQFPTRMIEARSKDLVPVFEHLQTPKFQETRVPALDSNCNVLLQNQRSRLSEDGRVSCGSRHSSLDYVSEGSIAATELPNTNEENCWGGLQMSLESTAGFVNNNNMTEIKNGLEFVDNREKIETYLEFVNNNKKKKNNKESLKMENHLKDDDGELD</sequence>